<evidence type="ECO:0000313" key="2">
    <source>
        <dbReference type="EMBL" id="CAA7602584.1"/>
    </source>
</evidence>
<keyword evidence="2" id="KW-0560">Oxidoreductase</keyword>
<keyword evidence="4" id="KW-1185">Reference proteome</keyword>
<sequence>MIISEEIKELIDQAPMVPIATVSAEGEPHLIVVGKVKEVRENDILTFGVYKMEKTQQNIKANGLMQVIIAVREGGSKGYRLTGKASVDGGLVLFKAEQREKLL</sequence>
<dbReference type="EMBL" id="CDGJ01000048">
    <property type="protein sequence ID" value="CEJ07270.1"/>
    <property type="molecule type" value="Genomic_DNA"/>
</dbReference>
<gene>
    <name evidence="3" type="ORF">DEACI_1731</name>
    <name evidence="2" type="ORF">DEACI_3263</name>
</gene>
<dbReference type="GO" id="GO:0004733">
    <property type="term" value="F:pyridoxamine phosphate oxidase activity"/>
    <property type="evidence" value="ECO:0007669"/>
    <property type="project" value="UniProtKB-EC"/>
</dbReference>
<dbReference type="EC" id="1.4.3.5" evidence="2 3"/>
<accession>A0A8S0WQF2</accession>
<dbReference type="InterPro" id="IPR012349">
    <property type="entry name" value="Split_barrel_FMN-bd"/>
</dbReference>
<reference evidence="2" key="2">
    <citation type="submission" date="2020-01" db="EMBL/GenBank/DDBJ databases">
        <authorList>
            <person name="Hornung B."/>
        </authorList>
    </citation>
    <scope>NUCLEOTIDE SEQUENCE</scope>
    <source>
        <strain evidence="2">PacBioINE</strain>
    </source>
</reference>
<organism evidence="2">
    <name type="scientific">Acididesulfobacillus acetoxydans</name>
    <dbReference type="NCBI Taxonomy" id="1561005"/>
    <lineage>
        <taxon>Bacteria</taxon>
        <taxon>Bacillati</taxon>
        <taxon>Bacillota</taxon>
        <taxon>Clostridia</taxon>
        <taxon>Eubacteriales</taxon>
        <taxon>Peptococcaceae</taxon>
        <taxon>Acididesulfobacillus</taxon>
    </lineage>
</organism>
<dbReference type="RefSeq" id="WP_240985929.1">
    <property type="nucleotide sequence ID" value="NZ_CDGJ01000048.1"/>
</dbReference>
<dbReference type="PANTHER" id="PTHR40660">
    <property type="entry name" value="5'-PHOSPHATE OXIDASE PUTATIVE DOMAIN-CONTAINING PROTEIN-RELATED"/>
    <property type="match status" value="1"/>
</dbReference>
<name>A0A8S0WQF2_9FIRM</name>
<dbReference type="Pfam" id="PF01243">
    <property type="entry name" value="PNPOx_N"/>
    <property type="match status" value="1"/>
</dbReference>
<dbReference type="Proteomes" id="UP001071230">
    <property type="component" value="Unassembled WGS sequence"/>
</dbReference>
<protein>
    <submittedName>
        <fullName evidence="2">Pyridoxal 5'-phosphate synthase</fullName>
        <ecNumber evidence="2 3">1.4.3.5</ecNumber>
    </submittedName>
    <submittedName>
        <fullName evidence="3">Pyridoxamine 5'-phosphate oxidase</fullName>
    </submittedName>
</protein>
<reference evidence="3" key="1">
    <citation type="submission" date="2014-11" db="EMBL/GenBank/DDBJ databases">
        <authorList>
            <person name="Hornung B.V."/>
        </authorList>
    </citation>
    <scope>NUCLEOTIDE SEQUENCE</scope>
    <source>
        <strain evidence="3">INE</strain>
    </source>
</reference>
<dbReference type="InterPro" id="IPR011576">
    <property type="entry name" value="Pyridox_Oxase_N"/>
</dbReference>
<evidence type="ECO:0000313" key="4">
    <source>
        <dbReference type="Proteomes" id="UP001071230"/>
    </source>
</evidence>
<dbReference type="EMBL" id="LR746496">
    <property type="protein sequence ID" value="CAA7602584.1"/>
    <property type="molecule type" value="Genomic_DNA"/>
</dbReference>
<evidence type="ECO:0000313" key="3">
    <source>
        <dbReference type="EMBL" id="CEJ07270.1"/>
    </source>
</evidence>
<evidence type="ECO:0000259" key="1">
    <source>
        <dbReference type="Pfam" id="PF01243"/>
    </source>
</evidence>
<dbReference type="Gene3D" id="2.30.110.10">
    <property type="entry name" value="Electron Transport, Fmn-binding Protein, Chain A"/>
    <property type="match status" value="1"/>
</dbReference>
<proteinExistence type="predicted"/>
<dbReference type="AlphaFoldDB" id="A0A8S0WQF2"/>
<dbReference type="PANTHER" id="PTHR40660:SF1">
    <property type="entry name" value="5'-PHOSPHATE OXIDASE PUTATIVE DOMAIN-CONTAINING PROTEIN-RELATED"/>
    <property type="match status" value="1"/>
</dbReference>
<dbReference type="SUPFAM" id="SSF50475">
    <property type="entry name" value="FMN-binding split barrel"/>
    <property type="match status" value="1"/>
</dbReference>
<dbReference type="KEGG" id="aacx:DEACI_3263"/>
<dbReference type="Proteomes" id="UP000836597">
    <property type="component" value="Chromosome"/>
</dbReference>
<feature type="domain" description="Pyridoxamine 5'-phosphate oxidase N-terminal" evidence="1">
    <location>
        <begin position="4"/>
        <end position="87"/>
    </location>
</feature>